<dbReference type="AlphaFoldDB" id="A0A392R6D3"/>
<sequence length="93" mass="9181">MRGTAGAGAGVLTGIGVMRSGLIAVVAVSMMTGTETENIIVTVIAGGAGLQVLEGGGEGVPVAVEVLLEGGITVQSGMVVRRDVRELSSGTER</sequence>
<comment type="caution">
    <text evidence="1">The sequence shown here is derived from an EMBL/GenBank/DDBJ whole genome shotgun (WGS) entry which is preliminary data.</text>
</comment>
<name>A0A392R6D3_9FABA</name>
<evidence type="ECO:0000313" key="1">
    <source>
        <dbReference type="EMBL" id="MCI31799.1"/>
    </source>
</evidence>
<protein>
    <submittedName>
        <fullName evidence="1">Uncharacterized protein</fullName>
    </submittedName>
</protein>
<accession>A0A392R6D3</accession>
<dbReference type="Proteomes" id="UP000265520">
    <property type="component" value="Unassembled WGS sequence"/>
</dbReference>
<keyword evidence="2" id="KW-1185">Reference proteome</keyword>
<evidence type="ECO:0000313" key="2">
    <source>
        <dbReference type="Proteomes" id="UP000265520"/>
    </source>
</evidence>
<feature type="non-terminal residue" evidence="1">
    <location>
        <position position="93"/>
    </location>
</feature>
<reference evidence="1 2" key="1">
    <citation type="journal article" date="2018" name="Front. Plant Sci.">
        <title>Red Clover (Trifolium pratense) and Zigzag Clover (T. medium) - A Picture of Genomic Similarities and Differences.</title>
        <authorList>
            <person name="Dluhosova J."/>
            <person name="Istvanek J."/>
            <person name="Nedelnik J."/>
            <person name="Repkova J."/>
        </authorList>
    </citation>
    <scope>NUCLEOTIDE SEQUENCE [LARGE SCALE GENOMIC DNA]</scope>
    <source>
        <strain evidence="2">cv. 10/8</strain>
        <tissue evidence="1">Leaf</tissue>
    </source>
</reference>
<dbReference type="EMBL" id="LXQA010190207">
    <property type="protein sequence ID" value="MCI31799.1"/>
    <property type="molecule type" value="Genomic_DNA"/>
</dbReference>
<organism evidence="1 2">
    <name type="scientific">Trifolium medium</name>
    <dbReference type="NCBI Taxonomy" id="97028"/>
    <lineage>
        <taxon>Eukaryota</taxon>
        <taxon>Viridiplantae</taxon>
        <taxon>Streptophyta</taxon>
        <taxon>Embryophyta</taxon>
        <taxon>Tracheophyta</taxon>
        <taxon>Spermatophyta</taxon>
        <taxon>Magnoliopsida</taxon>
        <taxon>eudicotyledons</taxon>
        <taxon>Gunneridae</taxon>
        <taxon>Pentapetalae</taxon>
        <taxon>rosids</taxon>
        <taxon>fabids</taxon>
        <taxon>Fabales</taxon>
        <taxon>Fabaceae</taxon>
        <taxon>Papilionoideae</taxon>
        <taxon>50 kb inversion clade</taxon>
        <taxon>NPAAA clade</taxon>
        <taxon>Hologalegina</taxon>
        <taxon>IRL clade</taxon>
        <taxon>Trifolieae</taxon>
        <taxon>Trifolium</taxon>
    </lineage>
</organism>
<proteinExistence type="predicted"/>